<accession>A0ABS6Z221</accession>
<evidence type="ECO:0000256" key="2">
    <source>
        <dbReference type="SAM" id="MobiDB-lite"/>
    </source>
</evidence>
<dbReference type="NCBIfam" id="TIGR01643">
    <property type="entry name" value="YD_repeat_2x"/>
    <property type="match status" value="11"/>
</dbReference>
<comment type="caution">
    <text evidence="5">The sequence shown here is derived from an EMBL/GenBank/DDBJ whole genome shotgun (WGS) entry which is preliminary data.</text>
</comment>
<organism evidence="5 6">
    <name type="scientific">Streptomyces bambusae</name>
    <dbReference type="NCBI Taxonomy" id="1550616"/>
    <lineage>
        <taxon>Bacteria</taxon>
        <taxon>Bacillati</taxon>
        <taxon>Actinomycetota</taxon>
        <taxon>Actinomycetes</taxon>
        <taxon>Kitasatosporales</taxon>
        <taxon>Streptomycetaceae</taxon>
        <taxon>Streptomyces</taxon>
    </lineage>
</organism>
<feature type="compositionally biased region" description="Low complexity" evidence="2">
    <location>
        <begin position="1"/>
        <end position="14"/>
    </location>
</feature>
<dbReference type="NCBIfam" id="TIGR03696">
    <property type="entry name" value="Rhs_assc_core"/>
    <property type="match status" value="1"/>
</dbReference>
<dbReference type="InterPro" id="IPR022385">
    <property type="entry name" value="Rhs_assc_core"/>
</dbReference>
<dbReference type="RefSeq" id="WP_219665728.1">
    <property type="nucleotide sequence ID" value="NZ_WTFF01000033.1"/>
</dbReference>
<keyword evidence="6" id="KW-1185">Reference proteome</keyword>
<evidence type="ECO:0000313" key="6">
    <source>
        <dbReference type="Proteomes" id="UP000812013"/>
    </source>
</evidence>
<evidence type="ECO:0000259" key="4">
    <source>
        <dbReference type="Pfam" id="PF25023"/>
    </source>
</evidence>
<dbReference type="EMBL" id="WTFF01000033">
    <property type="protein sequence ID" value="MBW5481789.1"/>
    <property type="molecule type" value="Genomic_DNA"/>
</dbReference>
<dbReference type="Pfam" id="PF25023">
    <property type="entry name" value="TEN_YD-shell"/>
    <property type="match status" value="1"/>
</dbReference>
<dbReference type="InterPro" id="IPR045351">
    <property type="entry name" value="DUF6531"/>
</dbReference>
<feature type="domain" description="Teneurin-like YD-shell" evidence="4">
    <location>
        <begin position="779"/>
        <end position="1032"/>
    </location>
</feature>
<dbReference type="Pfam" id="PF05593">
    <property type="entry name" value="RHS_repeat"/>
    <property type="match status" value="8"/>
</dbReference>
<dbReference type="InterPro" id="IPR056823">
    <property type="entry name" value="TEN-like_YD-shell"/>
</dbReference>
<dbReference type="Pfam" id="PF20148">
    <property type="entry name" value="DUF6531"/>
    <property type="match status" value="1"/>
</dbReference>
<feature type="compositionally biased region" description="Basic and acidic residues" evidence="2">
    <location>
        <begin position="31"/>
        <end position="62"/>
    </location>
</feature>
<dbReference type="PANTHER" id="PTHR32305:SF15">
    <property type="entry name" value="PROTEIN RHSA-RELATED"/>
    <property type="match status" value="1"/>
</dbReference>
<reference evidence="5 6" key="1">
    <citation type="submission" date="2019-12" db="EMBL/GenBank/DDBJ databases">
        <title>Genome sequence of Streptomyces bambusae.</title>
        <authorList>
            <person name="Bansal K."/>
            <person name="Choksket S."/>
            <person name="Korpole S."/>
            <person name="Patil P.B."/>
        </authorList>
    </citation>
    <scope>NUCLEOTIDE SEQUENCE [LARGE SCALE GENOMIC DNA]</scope>
    <source>
        <strain evidence="5 6">SK60</strain>
    </source>
</reference>
<feature type="domain" description="DUF6531" evidence="3">
    <location>
        <begin position="63"/>
        <end position="133"/>
    </location>
</feature>
<dbReference type="InterPro" id="IPR031325">
    <property type="entry name" value="RHS_repeat"/>
</dbReference>
<proteinExistence type="predicted"/>
<dbReference type="InterPro" id="IPR050708">
    <property type="entry name" value="T6SS_VgrG/RHS"/>
</dbReference>
<evidence type="ECO:0000313" key="5">
    <source>
        <dbReference type="EMBL" id="MBW5481789.1"/>
    </source>
</evidence>
<name>A0ABS6Z221_9ACTN</name>
<dbReference type="InterPro" id="IPR006530">
    <property type="entry name" value="YD"/>
</dbReference>
<gene>
    <name evidence="5" type="ORF">GPJ59_07795</name>
</gene>
<dbReference type="Proteomes" id="UP000812013">
    <property type="component" value="Unassembled WGS sequence"/>
</dbReference>
<keyword evidence="1" id="KW-0677">Repeat</keyword>
<sequence>MLAGSARGAATAARLADDLAHTPKTPNAPRGPKDPDAPSAADELRHDPHDRSRESDCKTCREDPVDVATGRMTLPQTDLVLPGSLPLVFSRTFESSYRLGRWFGPTWACTVDQRLEFDDEGVVLVSEDGSLLGYPHPSPDAPVLPRLGRSWPLEQQDDGGYTVTDPDTGQVRHFTEDGLLTQLDDRNGAWIAFTYDAAGAPAAISHSGGYEVRLTTSEGRITGLALTDGTQVLRYGYTDGHLTEVTNSSGRPLRFGYDELGRITSWTDTNDRHFDYVYDDRHRCIAQSGTNGHLNVRFTYEPGRTTLTDSLGHTTQFLVNDRAQITAEIDPTGATTRFEHDRRNRLLVRTDPLGHTIRFTYDEAGRLTGVTRPDGRVSRAEYNALGLPVKLIAPDGRATRQTYDDHGNLTSVTDPSGATTHFGYDTRGHLASVTDALGNTTTVRCDPAGQVASATDPLGGTTTYARDAFGRPIAITDPLGHTTHVTWSVEGRLLHRVNADDTEESWTYDGEGNCLTHTDAIGGVTHFEYGDFDLLTARTGPDGARYTFTHDMELRLTGVTNPQGLTWNYAYDEAGRLASETDFDDRTLTYGYDASGRLTSRTNAAGQTTAYEHNTLGQVVRKDAAGLVTTYEYDIFDALATASSQEATVTWFRDATGRLLSETVNGRTLTYGYDTLGRRTSRTTPRGAESHWTYDAAGRHGALTTEGRTLTFERDAAGQELTRTLNPSLTLTHEYDVMGRRAAQSVVGQDGRTLQRRGYSYRADGCLTGIDDSLAGPRTFTLDAAARVTAVEASSWSERYAYDDAGNQTAASWPTRHLGAEAQGDRAYTGTCITRAGTIRYEHDTLGRVTLRQKTRLSRKPDTWRYEWNTEDQLVGVTTPDGTRWRYRYDPLGRRTAKQRLSQTGTVVEETLFTWDGTTLCEQTSGAVTLTWTHQGLHPVTQTEHMAQDEVDDRFFTIVTDLVGTPTHLLAEDGTTAWHTRTTLWGTTTWNRDATAYTPLRFPGQYYDPESGLHHNYFRTYDPETARYLTPDPLGLTPAPNPTTYIHNPHTWSDPLGLAPEGCPQIAEGKLDYLFNKDIKADDHNSPRAKQNAEQLKSIGFHDTPSSRDYVRQHLEGATRNGFEDIYTDQWGTFGKTRSVLAGPWGMREAEAMWQLMPDGTVRLTTVIFKGGKWWTNIAE</sequence>
<evidence type="ECO:0000256" key="1">
    <source>
        <dbReference type="ARBA" id="ARBA00022737"/>
    </source>
</evidence>
<protein>
    <submittedName>
        <fullName evidence="5">Type IV secretion protein Rhs</fullName>
    </submittedName>
</protein>
<dbReference type="Gene3D" id="2.180.10.10">
    <property type="entry name" value="RHS repeat-associated core"/>
    <property type="match status" value="2"/>
</dbReference>
<dbReference type="PANTHER" id="PTHR32305">
    <property type="match status" value="1"/>
</dbReference>
<feature type="region of interest" description="Disordered" evidence="2">
    <location>
        <begin position="1"/>
        <end position="62"/>
    </location>
</feature>
<evidence type="ECO:0000259" key="3">
    <source>
        <dbReference type="Pfam" id="PF20148"/>
    </source>
</evidence>
<dbReference type="CDD" id="cd20724">
    <property type="entry name" value="CdiA-CT_Kp342-like"/>
    <property type="match status" value="1"/>
</dbReference>